<dbReference type="Proteomes" id="UP000623776">
    <property type="component" value="Unassembled WGS sequence"/>
</dbReference>
<proteinExistence type="predicted"/>
<name>A0A8H9I5B0_9GAMM</name>
<organism evidence="1 2">
    <name type="scientific">Vreelandella hamiltonii</name>
    <dbReference type="NCBI Taxonomy" id="502829"/>
    <lineage>
        <taxon>Bacteria</taxon>
        <taxon>Pseudomonadati</taxon>
        <taxon>Pseudomonadota</taxon>
        <taxon>Gammaproteobacteria</taxon>
        <taxon>Oceanospirillales</taxon>
        <taxon>Halomonadaceae</taxon>
        <taxon>Vreelandella</taxon>
    </lineage>
</organism>
<sequence length="44" mass="5213">MEMEMEMEMEIGMKIGIERALDWPSRHSFGFTPHKHRLLGALLR</sequence>
<accession>A0A8H9I5B0</accession>
<gene>
    <name evidence="1" type="ORF">GCM10007157_19970</name>
</gene>
<evidence type="ECO:0000313" key="1">
    <source>
        <dbReference type="EMBL" id="GGW27822.1"/>
    </source>
</evidence>
<dbReference type="AlphaFoldDB" id="A0A8H9I5B0"/>
<protein>
    <submittedName>
        <fullName evidence="1">Uncharacterized protein</fullName>
    </submittedName>
</protein>
<reference evidence="2" key="1">
    <citation type="journal article" date="2019" name="Int. J. Syst. Evol. Microbiol.">
        <title>The Global Catalogue of Microorganisms (GCM) 10K type strain sequencing project: providing services to taxonomists for standard genome sequencing and annotation.</title>
        <authorList>
            <consortium name="The Broad Institute Genomics Platform"/>
            <consortium name="The Broad Institute Genome Sequencing Center for Infectious Disease"/>
            <person name="Wu L."/>
            <person name="Ma J."/>
        </authorList>
    </citation>
    <scope>NUCLEOTIDE SEQUENCE [LARGE SCALE GENOMIC DNA]</scope>
    <source>
        <strain evidence="2">KCTC 22154</strain>
    </source>
</reference>
<comment type="caution">
    <text evidence="1">The sequence shown here is derived from an EMBL/GenBank/DDBJ whole genome shotgun (WGS) entry which is preliminary data.</text>
</comment>
<dbReference type="EMBL" id="BMXN01000010">
    <property type="protein sequence ID" value="GGW27822.1"/>
    <property type="molecule type" value="Genomic_DNA"/>
</dbReference>
<evidence type="ECO:0000313" key="2">
    <source>
        <dbReference type="Proteomes" id="UP000623776"/>
    </source>
</evidence>
<keyword evidence="2" id="KW-1185">Reference proteome</keyword>